<evidence type="ECO:0000313" key="1">
    <source>
        <dbReference type="EMBL" id="SOD89429.1"/>
    </source>
</evidence>
<keyword evidence="2" id="KW-1185">Reference proteome</keyword>
<gene>
    <name evidence="1" type="ORF">SAMN05421508_101216</name>
</gene>
<name>A0A286G2N0_9PROT</name>
<accession>A0A286G2N0</accession>
<protein>
    <submittedName>
        <fullName evidence="1">Uncharacterized protein</fullName>
    </submittedName>
</protein>
<dbReference type="EMBL" id="OCNJ01000001">
    <property type="protein sequence ID" value="SOD89429.1"/>
    <property type="molecule type" value="Genomic_DNA"/>
</dbReference>
<reference evidence="1 2" key="1">
    <citation type="submission" date="2017-09" db="EMBL/GenBank/DDBJ databases">
        <authorList>
            <person name="Ehlers B."/>
            <person name="Leendertz F.H."/>
        </authorList>
    </citation>
    <scope>NUCLEOTIDE SEQUENCE [LARGE SCALE GENOMIC DNA]</scope>
    <source>
        <strain evidence="1 2">USBA 140</strain>
    </source>
</reference>
<dbReference type="Proteomes" id="UP000219621">
    <property type="component" value="Unassembled WGS sequence"/>
</dbReference>
<organism evidence="1 2">
    <name type="scientific">Caenispirillum bisanense</name>
    <dbReference type="NCBI Taxonomy" id="414052"/>
    <lineage>
        <taxon>Bacteria</taxon>
        <taxon>Pseudomonadati</taxon>
        <taxon>Pseudomonadota</taxon>
        <taxon>Alphaproteobacteria</taxon>
        <taxon>Rhodospirillales</taxon>
        <taxon>Novispirillaceae</taxon>
        <taxon>Caenispirillum</taxon>
    </lineage>
</organism>
<sequence>MSAAVIGVLVGIVGAAAGVVGAVSFVGSGREDAAAVAEAQAEAEFLGVCQAQLHDIDCGCLWRDARPAFLPDARDEVITLIADRKTMPLRVQRIRTERLLGPELAKMVWGAAYYCGRR</sequence>
<proteinExistence type="predicted"/>
<dbReference type="AlphaFoldDB" id="A0A286G2N0"/>
<evidence type="ECO:0000313" key="2">
    <source>
        <dbReference type="Proteomes" id="UP000219621"/>
    </source>
</evidence>